<comment type="caution">
    <text evidence="1">The sequence shown here is derived from an EMBL/GenBank/DDBJ whole genome shotgun (WGS) entry which is preliminary data.</text>
</comment>
<name>A0ABP9L1L3_9NOCA</name>
<reference evidence="2" key="1">
    <citation type="journal article" date="2019" name="Int. J. Syst. Evol. Microbiol.">
        <title>The Global Catalogue of Microorganisms (GCM) 10K type strain sequencing project: providing services to taxonomists for standard genome sequencing and annotation.</title>
        <authorList>
            <consortium name="The Broad Institute Genomics Platform"/>
            <consortium name="The Broad Institute Genome Sequencing Center for Infectious Disease"/>
            <person name="Wu L."/>
            <person name="Ma J."/>
        </authorList>
    </citation>
    <scope>NUCLEOTIDE SEQUENCE [LARGE SCALE GENOMIC DNA]</scope>
    <source>
        <strain evidence="2">JCM 18298</strain>
    </source>
</reference>
<protein>
    <recommendedName>
        <fullName evidence="3">SseB protein N-terminal domain-containing protein</fullName>
    </recommendedName>
</protein>
<sequence>MAQVDERRTLREEIAAFYAGFGQPDALRTAFHEAPLLVPLTDDDRVSLSNVGGIDWLCAFTGIEEYAKYMTARGYLLAGGIQADREYRYHSLLGSQLVAYAQSRAEPTGISIDAVSSAPMAFPPDVSDID</sequence>
<evidence type="ECO:0008006" key="3">
    <source>
        <dbReference type="Google" id="ProtNLM"/>
    </source>
</evidence>
<gene>
    <name evidence="1" type="ORF">GCM10023318_57580</name>
</gene>
<organism evidence="1 2">
    <name type="scientific">Nocardia callitridis</name>
    <dbReference type="NCBI Taxonomy" id="648753"/>
    <lineage>
        <taxon>Bacteria</taxon>
        <taxon>Bacillati</taxon>
        <taxon>Actinomycetota</taxon>
        <taxon>Actinomycetes</taxon>
        <taxon>Mycobacteriales</taxon>
        <taxon>Nocardiaceae</taxon>
        <taxon>Nocardia</taxon>
    </lineage>
</organism>
<dbReference type="EMBL" id="BAABJM010000008">
    <property type="protein sequence ID" value="GAA5067832.1"/>
    <property type="molecule type" value="Genomic_DNA"/>
</dbReference>
<evidence type="ECO:0000313" key="2">
    <source>
        <dbReference type="Proteomes" id="UP001500603"/>
    </source>
</evidence>
<proteinExistence type="predicted"/>
<dbReference type="Proteomes" id="UP001500603">
    <property type="component" value="Unassembled WGS sequence"/>
</dbReference>
<dbReference type="RefSeq" id="WP_345499427.1">
    <property type="nucleotide sequence ID" value="NZ_BAABJM010000008.1"/>
</dbReference>
<evidence type="ECO:0000313" key="1">
    <source>
        <dbReference type="EMBL" id="GAA5067832.1"/>
    </source>
</evidence>
<keyword evidence="2" id="KW-1185">Reference proteome</keyword>
<accession>A0ABP9L1L3</accession>